<dbReference type="Proteomes" id="UP000001396">
    <property type="component" value="Unassembled WGS sequence"/>
</dbReference>
<proteinExistence type="predicted"/>
<dbReference type="AlphaFoldDB" id="D3B8F7"/>
<dbReference type="SUPFAM" id="SSF47954">
    <property type="entry name" value="Cyclin-like"/>
    <property type="match status" value="1"/>
</dbReference>
<evidence type="ECO:0008006" key="3">
    <source>
        <dbReference type="Google" id="ProtNLM"/>
    </source>
</evidence>
<accession>D3B8F7</accession>
<comment type="caution">
    <text evidence="1">The sequence shown here is derived from an EMBL/GenBank/DDBJ whole genome shotgun (WGS) entry which is preliminary data.</text>
</comment>
<dbReference type="RefSeq" id="XP_020434442.1">
    <property type="nucleotide sequence ID" value="XM_020575647.1"/>
</dbReference>
<evidence type="ECO:0000313" key="1">
    <source>
        <dbReference type="EMBL" id="EFA82325.1"/>
    </source>
</evidence>
<dbReference type="OMA" id="INIHILR"/>
<protein>
    <recommendedName>
        <fullName evidence="3">Cyclin N-terminal domain-containing protein</fullName>
    </recommendedName>
</protein>
<dbReference type="InParanoid" id="D3B8F7"/>
<name>D3B8F7_HETP5</name>
<dbReference type="Gene3D" id="1.10.472.10">
    <property type="entry name" value="Cyclin-like"/>
    <property type="match status" value="1"/>
</dbReference>
<sequence>MSSIIQQSGYHLKFNRIYNEIQGSSYESECKYSLLRVLVYRWFLDLDPNFTHNNPSIIQHIEEILDNILALLEVTGAQPSLLSTVIFYTDRFLRGATIMYDQLFSVLLISTIITLKFWTENLQIKNSIFVEIFKTYKLKDINMMEICFLNAIQYDLFITQKEIKIFLKSFLDNKLWSTISAYNKNIKKKSQVTTPTVSSPTSAVVSNTAQ</sequence>
<organism evidence="1 2">
    <name type="scientific">Heterostelium pallidum (strain ATCC 26659 / Pp 5 / PN500)</name>
    <name type="common">Cellular slime mold</name>
    <name type="synonym">Polysphondylium pallidum</name>
    <dbReference type="NCBI Taxonomy" id="670386"/>
    <lineage>
        <taxon>Eukaryota</taxon>
        <taxon>Amoebozoa</taxon>
        <taxon>Evosea</taxon>
        <taxon>Eumycetozoa</taxon>
        <taxon>Dictyostelia</taxon>
        <taxon>Acytosteliales</taxon>
        <taxon>Acytosteliaceae</taxon>
        <taxon>Heterostelium</taxon>
    </lineage>
</organism>
<dbReference type="EMBL" id="ADBJ01000020">
    <property type="protein sequence ID" value="EFA82325.1"/>
    <property type="molecule type" value="Genomic_DNA"/>
</dbReference>
<keyword evidence="2" id="KW-1185">Reference proteome</keyword>
<reference evidence="1 2" key="1">
    <citation type="journal article" date="2011" name="Genome Res.">
        <title>Phylogeny-wide analysis of social amoeba genomes highlights ancient origins for complex intercellular communication.</title>
        <authorList>
            <person name="Heidel A.J."/>
            <person name="Lawal H.M."/>
            <person name="Felder M."/>
            <person name="Schilde C."/>
            <person name="Helps N.R."/>
            <person name="Tunggal B."/>
            <person name="Rivero F."/>
            <person name="John U."/>
            <person name="Schleicher M."/>
            <person name="Eichinger L."/>
            <person name="Platzer M."/>
            <person name="Noegel A.A."/>
            <person name="Schaap P."/>
            <person name="Gloeckner G."/>
        </authorList>
    </citation>
    <scope>NUCLEOTIDE SEQUENCE [LARGE SCALE GENOMIC DNA]</scope>
    <source>
        <strain evidence="2">ATCC 26659 / Pp 5 / PN500</strain>
    </source>
</reference>
<dbReference type="GeneID" id="31360237"/>
<gene>
    <name evidence="1" type="ORF">PPL_04750</name>
</gene>
<evidence type="ECO:0000313" key="2">
    <source>
        <dbReference type="Proteomes" id="UP000001396"/>
    </source>
</evidence>
<dbReference type="InterPro" id="IPR036915">
    <property type="entry name" value="Cyclin-like_sf"/>
</dbReference>